<dbReference type="CDD" id="cd06225">
    <property type="entry name" value="HAMP"/>
    <property type="match status" value="1"/>
</dbReference>
<accession>A0A926D0M3</accession>
<evidence type="ECO:0000256" key="14">
    <source>
        <dbReference type="SAM" id="Phobius"/>
    </source>
</evidence>
<evidence type="ECO:0000313" key="18">
    <source>
        <dbReference type="EMBL" id="MBC8529197.1"/>
    </source>
</evidence>
<evidence type="ECO:0000313" key="19">
    <source>
        <dbReference type="Proteomes" id="UP000654279"/>
    </source>
</evidence>
<dbReference type="InterPro" id="IPR004358">
    <property type="entry name" value="Sig_transdc_His_kin-like_C"/>
</dbReference>
<keyword evidence="8" id="KW-0547">Nucleotide-binding</keyword>
<keyword evidence="9" id="KW-0418">Kinase</keyword>
<name>A0A926D0M3_9FIRM</name>
<dbReference type="InterPro" id="IPR050351">
    <property type="entry name" value="BphY/WalK/GraS-like"/>
</dbReference>
<reference evidence="18" key="1">
    <citation type="submission" date="2020-08" db="EMBL/GenBank/DDBJ databases">
        <title>Genome public.</title>
        <authorList>
            <person name="Liu C."/>
            <person name="Sun Q."/>
        </authorList>
    </citation>
    <scope>NUCLEOTIDE SEQUENCE</scope>
    <source>
        <strain evidence="18">NSJ-44</strain>
    </source>
</reference>
<dbReference type="SUPFAM" id="SSF55785">
    <property type="entry name" value="PYP-like sensor domain (PAS domain)"/>
    <property type="match status" value="1"/>
</dbReference>
<dbReference type="CDD" id="cd00075">
    <property type="entry name" value="HATPase"/>
    <property type="match status" value="1"/>
</dbReference>
<dbReference type="InterPro" id="IPR003594">
    <property type="entry name" value="HATPase_dom"/>
</dbReference>
<evidence type="ECO:0000256" key="6">
    <source>
        <dbReference type="ARBA" id="ARBA00022679"/>
    </source>
</evidence>
<dbReference type="GO" id="GO:0005886">
    <property type="term" value="C:plasma membrane"/>
    <property type="evidence" value="ECO:0007669"/>
    <property type="project" value="UniProtKB-SubCell"/>
</dbReference>
<keyword evidence="7 14" id="KW-0812">Transmembrane</keyword>
<dbReference type="InterPro" id="IPR003660">
    <property type="entry name" value="HAMP_dom"/>
</dbReference>
<dbReference type="Gene3D" id="1.10.287.130">
    <property type="match status" value="1"/>
</dbReference>
<dbReference type="Pfam" id="PF00672">
    <property type="entry name" value="HAMP"/>
    <property type="match status" value="1"/>
</dbReference>
<dbReference type="InterPro" id="IPR003661">
    <property type="entry name" value="HisK_dim/P_dom"/>
</dbReference>
<gene>
    <name evidence="18" type="ORF">H8699_07125</name>
</gene>
<dbReference type="Proteomes" id="UP000654279">
    <property type="component" value="Unassembled WGS sequence"/>
</dbReference>
<evidence type="ECO:0000259" key="15">
    <source>
        <dbReference type="PROSITE" id="PS50109"/>
    </source>
</evidence>
<dbReference type="SMART" id="SM00387">
    <property type="entry name" value="HATPase_c"/>
    <property type="match status" value="1"/>
</dbReference>
<dbReference type="GO" id="GO:0000155">
    <property type="term" value="F:phosphorelay sensor kinase activity"/>
    <property type="evidence" value="ECO:0007669"/>
    <property type="project" value="InterPro"/>
</dbReference>
<dbReference type="PROSITE" id="PS50109">
    <property type="entry name" value="HIS_KIN"/>
    <property type="match status" value="1"/>
</dbReference>
<organism evidence="18 19">
    <name type="scientific">Luoshenia tenuis</name>
    <dbReference type="NCBI Taxonomy" id="2763654"/>
    <lineage>
        <taxon>Bacteria</taxon>
        <taxon>Bacillati</taxon>
        <taxon>Bacillota</taxon>
        <taxon>Clostridia</taxon>
        <taxon>Christensenellales</taxon>
        <taxon>Christensenellaceae</taxon>
        <taxon>Luoshenia</taxon>
    </lineage>
</organism>
<evidence type="ECO:0000256" key="1">
    <source>
        <dbReference type="ARBA" id="ARBA00000085"/>
    </source>
</evidence>
<dbReference type="AlphaFoldDB" id="A0A926D0M3"/>
<evidence type="ECO:0000256" key="7">
    <source>
        <dbReference type="ARBA" id="ARBA00022692"/>
    </source>
</evidence>
<dbReference type="PANTHER" id="PTHR42878:SF7">
    <property type="entry name" value="SENSOR HISTIDINE KINASE GLRK"/>
    <property type="match status" value="1"/>
</dbReference>
<dbReference type="Gene3D" id="6.10.340.10">
    <property type="match status" value="1"/>
</dbReference>
<dbReference type="RefSeq" id="WP_249285066.1">
    <property type="nucleotide sequence ID" value="NZ_JACRSO010000002.1"/>
</dbReference>
<evidence type="ECO:0000256" key="10">
    <source>
        <dbReference type="ARBA" id="ARBA00022840"/>
    </source>
</evidence>
<keyword evidence="5" id="KW-0597">Phosphoprotein</keyword>
<dbReference type="PROSITE" id="PS50113">
    <property type="entry name" value="PAC"/>
    <property type="match status" value="1"/>
</dbReference>
<dbReference type="InterPro" id="IPR000700">
    <property type="entry name" value="PAS-assoc_C"/>
</dbReference>
<feature type="domain" description="Histidine kinase" evidence="15">
    <location>
        <begin position="374"/>
        <end position="590"/>
    </location>
</feature>
<dbReference type="EMBL" id="JACRSO010000002">
    <property type="protein sequence ID" value="MBC8529197.1"/>
    <property type="molecule type" value="Genomic_DNA"/>
</dbReference>
<dbReference type="SMART" id="SM00304">
    <property type="entry name" value="HAMP"/>
    <property type="match status" value="1"/>
</dbReference>
<evidence type="ECO:0000259" key="17">
    <source>
        <dbReference type="PROSITE" id="PS50885"/>
    </source>
</evidence>
<comment type="subcellular location">
    <subcellularLocation>
        <location evidence="2">Cell membrane</location>
        <topology evidence="2">Multi-pass membrane protein</topology>
    </subcellularLocation>
</comment>
<feature type="domain" description="HAMP" evidence="17">
    <location>
        <begin position="197"/>
        <end position="249"/>
    </location>
</feature>
<dbReference type="EC" id="2.7.13.3" evidence="3"/>
<keyword evidence="4" id="KW-1003">Cell membrane</keyword>
<dbReference type="Pfam" id="PF00512">
    <property type="entry name" value="HisKA"/>
    <property type="match status" value="1"/>
</dbReference>
<dbReference type="InterPro" id="IPR005467">
    <property type="entry name" value="His_kinase_dom"/>
</dbReference>
<evidence type="ECO:0000256" key="9">
    <source>
        <dbReference type="ARBA" id="ARBA00022777"/>
    </source>
</evidence>
<dbReference type="InterPro" id="IPR035965">
    <property type="entry name" value="PAS-like_dom_sf"/>
</dbReference>
<dbReference type="Gene3D" id="3.30.450.20">
    <property type="entry name" value="PAS domain"/>
    <property type="match status" value="1"/>
</dbReference>
<evidence type="ECO:0000256" key="5">
    <source>
        <dbReference type="ARBA" id="ARBA00022553"/>
    </source>
</evidence>
<dbReference type="FunFam" id="3.30.565.10:FF:000006">
    <property type="entry name" value="Sensor histidine kinase WalK"/>
    <property type="match status" value="1"/>
</dbReference>
<keyword evidence="10" id="KW-0067">ATP-binding</keyword>
<dbReference type="GO" id="GO:0005524">
    <property type="term" value="F:ATP binding"/>
    <property type="evidence" value="ECO:0007669"/>
    <property type="project" value="UniProtKB-KW"/>
</dbReference>
<dbReference type="PANTHER" id="PTHR42878">
    <property type="entry name" value="TWO-COMPONENT HISTIDINE KINASE"/>
    <property type="match status" value="1"/>
</dbReference>
<proteinExistence type="predicted"/>
<evidence type="ECO:0000259" key="16">
    <source>
        <dbReference type="PROSITE" id="PS50113"/>
    </source>
</evidence>
<dbReference type="SUPFAM" id="SSF47384">
    <property type="entry name" value="Homodimeric domain of signal transducing histidine kinase"/>
    <property type="match status" value="1"/>
</dbReference>
<feature type="domain" description="PAC" evidence="16">
    <location>
        <begin position="318"/>
        <end position="370"/>
    </location>
</feature>
<dbReference type="CDD" id="cd00082">
    <property type="entry name" value="HisKA"/>
    <property type="match status" value="1"/>
</dbReference>
<dbReference type="SMART" id="SM00388">
    <property type="entry name" value="HisKA"/>
    <property type="match status" value="1"/>
</dbReference>
<evidence type="ECO:0000256" key="12">
    <source>
        <dbReference type="ARBA" id="ARBA00023012"/>
    </source>
</evidence>
<dbReference type="SUPFAM" id="SSF55874">
    <property type="entry name" value="ATPase domain of HSP90 chaperone/DNA topoisomerase II/histidine kinase"/>
    <property type="match status" value="1"/>
</dbReference>
<dbReference type="FunFam" id="1.10.287.130:FF:000008">
    <property type="entry name" value="Two-component sensor histidine kinase"/>
    <property type="match status" value="1"/>
</dbReference>
<feature type="transmembrane region" description="Helical" evidence="14">
    <location>
        <begin position="176"/>
        <end position="197"/>
    </location>
</feature>
<evidence type="ECO:0000256" key="2">
    <source>
        <dbReference type="ARBA" id="ARBA00004651"/>
    </source>
</evidence>
<evidence type="ECO:0000256" key="11">
    <source>
        <dbReference type="ARBA" id="ARBA00022989"/>
    </source>
</evidence>
<dbReference type="InterPro" id="IPR029151">
    <property type="entry name" value="Sensor-like_sf"/>
</dbReference>
<dbReference type="PROSITE" id="PS50885">
    <property type="entry name" value="HAMP"/>
    <property type="match status" value="1"/>
</dbReference>
<comment type="catalytic activity">
    <reaction evidence="1">
        <text>ATP + protein L-histidine = ADP + protein N-phospho-L-histidine.</text>
        <dbReference type="EC" id="2.7.13.3"/>
    </reaction>
</comment>
<evidence type="ECO:0000256" key="3">
    <source>
        <dbReference type="ARBA" id="ARBA00012438"/>
    </source>
</evidence>
<dbReference type="GO" id="GO:0000156">
    <property type="term" value="F:phosphorelay response regulator activity"/>
    <property type="evidence" value="ECO:0007669"/>
    <property type="project" value="TreeGrafter"/>
</dbReference>
<dbReference type="GO" id="GO:0007234">
    <property type="term" value="P:osmosensory signaling via phosphorelay pathway"/>
    <property type="evidence" value="ECO:0007669"/>
    <property type="project" value="TreeGrafter"/>
</dbReference>
<keyword evidence="13 14" id="KW-0472">Membrane</keyword>
<dbReference type="PRINTS" id="PR00344">
    <property type="entry name" value="BCTRLSENSOR"/>
</dbReference>
<evidence type="ECO:0000256" key="4">
    <source>
        <dbReference type="ARBA" id="ARBA00022475"/>
    </source>
</evidence>
<dbReference type="Pfam" id="PF02518">
    <property type="entry name" value="HATPase_c"/>
    <property type="match status" value="1"/>
</dbReference>
<comment type="caution">
    <text evidence="18">The sequence shown here is derived from an EMBL/GenBank/DDBJ whole genome shotgun (WGS) entry which is preliminary data.</text>
</comment>
<keyword evidence="11 14" id="KW-1133">Transmembrane helix</keyword>
<dbReference type="SUPFAM" id="SSF103190">
    <property type="entry name" value="Sensory domain-like"/>
    <property type="match status" value="1"/>
</dbReference>
<sequence>MIRSVFLKRILGLVLATILVSFTLTASFYFFAAGNIFTQIKAREFKPRAQIIAQMTVEYLDGQFSYTVFDRMLRSNDAGWDARIWVVDSSGQLIISSQPDLSQVFAERFLSAMSSEVEQTLSGEDILFTGNPAGFSESMLAIGIPVRDESDQVIGAVLLAKSMDEIQSAMGDLSKALIMSTLLVLFFMVPVTYLFSLHLAKPIYQMRDVALAMAGGDFSARADTVKKGELGELGASLNHMASELGSNLRAMTVERNRLMQILNGLVEGIVAVDNTGRVTHSNAALLGLFHNERRTTPIPRHLLIPLDSVWRDITAVIRDNQTIERNITYQDIIIHFSASPLADEGNRVAGAVGVFRDVTAHERLEQTRRDYVANVSHELRTPLTSLRGLVEPLKEGLVKNEADKQRYLDIILRETLRLNRLVNDLLELSRLQSGTAAMSRNIFDPYNAIADATEQFISQAEDKQIALELELPDPMPKVFGNPDRVEQILVILIDNAMKYTPTGGTVCVRAVEKPEWLEVSVSDTGVGISTQDLPHVFERFYKVNKARGKTGTGLGLAIAYEVMSGLGEKIWADSEPGKGSRFAFTLHYTQEQPPEA</sequence>
<dbReference type="SUPFAM" id="SSF158472">
    <property type="entry name" value="HAMP domain-like"/>
    <property type="match status" value="1"/>
</dbReference>
<dbReference type="InterPro" id="IPR036890">
    <property type="entry name" value="HATPase_C_sf"/>
</dbReference>
<dbReference type="InterPro" id="IPR036097">
    <property type="entry name" value="HisK_dim/P_sf"/>
</dbReference>
<evidence type="ECO:0000256" key="13">
    <source>
        <dbReference type="ARBA" id="ARBA00023136"/>
    </source>
</evidence>
<protein>
    <recommendedName>
        <fullName evidence="3">histidine kinase</fullName>
        <ecNumber evidence="3">2.7.13.3</ecNumber>
    </recommendedName>
</protein>
<keyword evidence="6" id="KW-0808">Transferase</keyword>
<evidence type="ECO:0000256" key="8">
    <source>
        <dbReference type="ARBA" id="ARBA00022741"/>
    </source>
</evidence>
<keyword evidence="19" id="KW-1185">Reference proteome</keyword>
<keyword evidence="12" id="KW-0902">Two-component regulatory system</keyword>
<dbReference type="Gene3D" id="3.30.565.10">
    <property type="entry name" value="Histidine kinase-like ATPase, C-terminal domain"/>
    <property type="match status" value="1"/>
</dbReference>
<dbReference type="GO" id="GO:0030295">
    <property type="term" value="F:protein kinase activator activity"/>
    <property type="evidence" value="ECO:0007669"/>
    <property type="project" value="TreeGrafter"/>
</dbReference>